<dbReference type="Pfam" id="PF13520">
    <property type="entry name" value="AA_permease_2"/>
    <property type="match status" value="1"/>
</dbReference>
<dbReference type="GO" id="GO:0015171">
    <property type="term" value="F:amino acid transmembrane transporter activity"/>
    <property type="evidence" value="ECO:0007669"/>
    <property type="project" value="TreeGrafter"/>
</dbReference>
<feature type="transmembrane region" description="Helical" evidence="7">
    <location>
        <begin position="50"/>
        <end position="70"/>
    </location>
</feature>
<proteinExistence type="predicted"/>
<feature type="compositionally biased region" description="Low complexity" evidence="6">
    <location>
        <begin position="623"/>
        <end position="643"/>
    </location>
</feature>
<dbReference type="AlphaFoldDB" id="A0AAD9GW71"/>
<feature type="transmembrane region" description="Helical" evidence="7">
    <location>
        <begin position="450"/>
        <end position="470"/>
    </location>
</feature>
<evidence type="ECO:0000256" key="7">
    <source>
        <dbReference type="SAM" id="Phobius"/>
    </source>
</evidence>
<evidence type="ECO:0000256" key="6">
    <source>
        <dbReference type="SAM" id="MobiDB-lite"/>
    </source>
</evidence>
<keyword evidence="5 7" id="KW-0472">Membrane</keyword>
<sequence length="1111" mass="122334">MYPRDTLSCGEDPSLIVALAMDRFLEAAGRVKPLSRCELGPSSLKQCLTLLDLVAYGVGCSVGAGVYSLVGVGAQIAGPGISLSFLISGIACIFTSLTYSEFAARVPVTGSAYTFVYITFGELAAWLIGWNLTLGYGISAAGIARSWASYAHLFLQHFGLHLPRWLVQVEFLGMSCSILAAFLIICCTCILLAGVHESAKFNAFVTLLNISMLLFVVAYGSTAVETSYWEPFMPTGIHGVMTGAGVVFFSYLGFDMVACLAEEVHEPQRTLPKGIIGSLLISMTIYVGVSLVVTGMAPVDVLGSDVPLVNAFSFHDAPWAGRIVSFGSIFGLTTAAFTCLMGQPRIFYQMAKDGLLPSLFAKLHHRTHVPIASTIFTSILVASIALVFELDFLANVISCGTLQVFTFVNAGVLLLRMRPSLSGAGVVQRVLLFVIACFALSLSFVFDLPWTIQCAFAMTVVASFVFIYRLGKLGDLTTSFQCPLVPFVPCMGILANVYMMSSIPGEGWLGVFIWLSVGLVLYLCYGIRHKCLLAFQLSRSENGDDLTESNDSGSSDSSSWSNKDDDKMLELYRQAVPLVQPHSTAAIKTLAAIGRDRELVKRMLHRPQPYTKQLDRRSLTYESPASKSSPLSAISPSALELSPENSQSSGSRHLAFMAACEKLIVTFDPQVQQTRRIKLQQIKPLLRFHGLAVDDAAFRRWEQRLPPNEQTTMAGPTVSVSDFIQGCHLWFTETFLIEHVRSLSTWQKQQRAMKSGKGKHKKLLPLQCNLQSPSQANLSPFDQIAHESDATSSFSYESYASNPPQLSTLQSSASAPALLHSKFCSHNKPDPGTLAAVAKLKNSQLQQRQQKKEADVLARRARQQSAEMARAFTASVAMISRHVHNEEVRDHRENELDMQIARTDQTRYWNQLHKAHCQAIEQDARAQRAREVCAMRTLAQEELHLARDFQALREEVVRRNKPLFSLSTSTSTIFPAPPEILAARATASTQADHRRLARVECEHTEHMRSLQLLDYAYDRKRMMNDALQPRADSALVEVDVADEDLPADRVAQLAGDELWRQLVQQQLEGDPDSIAIFVPPSNAPPAALRYFGTNRPVSMPAFASTVDRNLQ</sequence>
<feature type="transmembrane region" description="Helical" evidence="7">
    <location>
        <begin position="171"/>
        <end position="194"/>
    </location>
</feature>
<dbReference type="InterPro" id="IPR029485">
    <property type="entry name" value="CAT_C"/>
</dbReference>
<feature type="transmembrane region" description="Helical" evidence="7">
    <location>
        <begin position="369"/>
        <end position="388"/>
    </location>
</feature>
<protein>
    <submittedName>
        <fullName evidence="9">Cationic amino acid transporter 9</fullName>
    </submittedName>
</protein>
<comment type="caution">
    <text evidence="9">The sequence shown here is derived from an EMBL/GenBank/DDBJ whole genome shotgun (WGS) entry which is preliminary data.</text>
</comment>
<accession>A0AAD9GW71</accession>
<feature type="transmembrane region" description="Helical" evidence="7">
    <location>
        <begin position="232"/>
        <end position="254"/>
    </location>
</feature>
<comment type="subcellular location">
    <subcellularLocation>
        <location evidence="1">Membrane</location>
        <topology evidence="1">Multi-pass membrane protein</topology>
    </subcellularLocation>
</comment>
<dbReference type="EMBL" id="JASMQC010000005">
    <property type="protein sequence ID" value="KAK1945198.1"/>
    <property type="molecule type" value="Genomic_DNA"/>
</dbReference>
<dbReference type="GO" id="GO:0016020">
    <property type="term" value="C:membrane"/>
    <property type="evidence" value="ECO:0007669"/>
    <property type="project" value="UniProtKB-SubCell"/>
</dbReference>
<feature type="transmembrane region" description="Helical" evidence="7">
    <location>
        <begin position="426"/>
        <end position="444"/>
    </location>
</feature>
<keyword evidence="4 7" id="KW-1133">Transmembrane helix</keyword>
<dbReference type="InterPro" id="IPR002293">
    <property type="entry name" value="AA/rel_permease1"/>
</dbReference>
<evidence type="ECO:0000256" key="5">
    <source>
        <dbReference type="ARBA" id="ARBA00023136"/>
    </source>
</evidence>
<evidence type="ECO:0000256" key="3">
    <source>
        <dbReference type="ARBA" id="ARBA00022692"/>
    </source>
</evidence>
<evidence type="ECO:0000256" key="4">
    <source>
        <dbReference type="ARBA" id="ARBA00022989"/>
    </source>
</evidence>
<organism evidence="9 10">
    <name type="scientific">Phytophthora citrophthora</name>
    <dbReference type="NCBI Taxonomy" id="4793"/>
    <lineage>
        <taxon>Eukaryota</taxon>
        <taxon>Sar</taxon>
        <taxon>Stramenopiles</taxon>
        <taxon>Oomycota</taxon>
        <taxon>Peronosporomycetes</taxon>
        <taxon>Peronosporales</taxon>
        <taxon>Peronosporaceae</taxon>
        <taxon>Phytophthora</taxon>
    </lineage>
</organism>
<feature type="transmembrane region" description="Helical" evidence="7">
    <location>
        <begin position="76"/>
        <end position="99"/>
    </location>
</feature>
<dbReference type="PANTHER" id="PTHR43243">
    <property type="entry name" value="INNER MEMBRANE TRANSPORTER YGJI-RELATED"/>
    <property type="match status" value="1"/>
</dbReference>
<dbReference type="Pfam" id="PF13906">
    <property type="entry name" value="AA_permease_C"/>
    <property type="match status" value="1"/>
</dbReference>
<feature type="domain" description="Cationic amino acid transporter C-terminal" evidence="8">
    <location>
        <begin position="480"/>
        <end position="530"/>
    </location>
</feature>
<gene>
    <name evidence="9" type="ORF">P3T76_003731</name>
</gene>
<evidence type="ECO:0000259" key="8">
    <source>
        <dbReference type="Pfam" id="PF13906"/>
    </source>
</evidence>
<feature type="transmembrane region" description="Helical" evidence="7">
    <location>
        <begin position="507"/>
        <end position="525"/>
    </location>
</feature>
<keyword evidence="10" id="KW-1185">Reference proteome</keyword>
<feature type="transmembrane region" description="Helical" evidence="7">
    <location>
        <begin position="319"/>
        <end position="342"/>
    </location>
</feature>
<evidence type="ECO:0000313" key="9">
    <source>
        <dbReference type="EMBL" id="KAK1945198.1"/>
    </source>
</evidence>
<feature type="transmembrane region" description="Helical" evidence="7">
    <location>
        <begin position="201"/>
        <end position="220"/>
    </location>
</feature>
<feature type="transmembrane region" description="Helical" evidence="7">
    <location>
        <begin position="394"/>
        <end position="414"/>
    </location>
</feature>
<name>A0AAD9GW71_9STRA</name>
<evidence type="ECO:0000256" key="2">
    <source>
        <dbReference type="ARBA" id="ARBA00022448"/>
    </source>
</evidence>
<dbReference type="Gene3D" id="1.20.1740.10">
    <property type="entry name" value="Amino acid/polyamine transporter I"/>
    <property type="match status" value="1"/>
</dbReference>
<reference evidence="9" key="1">
    <citation type="submission" date="2023-08" db="EMBL/GenBank/DDBJ databases">
        <title>Reference Genome Resource for the Citrus Pathogen Phytophthora citrophthora.</title>
        <authorList>
            <person name="Moller H."/>
            <person name="Coetzee B."/>
            <person name="Rose L.J."/>
            <person name="Van Niekerk J.M."/>
        </authorList>
    </citation>
    <scope>NUCLEOTIDE SEQUENCE</scope>
    <source>
        <strain evidence="9">STE-U-9442</strain>
    </source>
</reference>
<dbReference type="PANTHER" id="PTHR43243:SF4">
    <property type="entry name" value="CATIONIC AMINO ACID TRANSPORTER 4"/>
    <property type="match status" value="1"/>
</dbReference>
<feature type="region of interest" description="Disordered" evidence="6">
    <location>
        <begin position="543"/>
        <end position="562"/>
    </location>
</feature>
<evidence type="ECO:0000313" key="10">
    <source>
        <dbReference type="Proteomes" id="UP001259832"/>
    </source>
</evidence>
<keyword evidence="3 7" id="KW-0812">Transmembrane</keyword>
<feature type="region of interest" description="Disordered" evidence="6">
    <location>
        <begin position="613"/>
        <end position="646"/>
    </location>
</feature>
<feature type="transmembrane region" description="Helical" evidence="7">
    <location>
        <begin position="275"/>
        <end position="299"/>
    </location>
</feature>
<keyword evidence="2" id="KW-0813">Transport</keyword>
<feature type="compositionally biased region" description="Low complexity" evidence="6">
    <location>
        <begin position="549"/>
        <end position="561"/>
    </location>
</feature>
<dbReference type="Proteomes" id="UP001259832">
    <property type="component" value="Unassembled WGS sequence"/>
</dbReference>
<evidence type="ECO:0000256" key="1">
    <source>
        <dbReference type="ARBA" id="ARBA00004141"/>
    </source>
</evidence>